<keyword evidence="7" id="KW-1185">Reference proteome</keyword>
<reference evidence="6" key="1">
    <citation type="submission" date="2023-03" db="EMBL/GenBank/DDBJ databases">
        <title>Massive genome expansion in bonnet fungi (Mycena s.s.) driven by repeated elements and novel gene families across ecological guilds.</title>
        <authorList>
            <consortium name="Lawrence Berkeley National Laboratory"/>
            <person name="Harder C.B."/>
            <person name="Miyauchi S."/>
            <person name="Viragh M."/>
            <person name="Kuo A."/>
            <person name="Thoen E."/>
            <person name="Andreopoulos B."/>
            <person name="Lu D."/>
            <person name="Skrede I."/>
            <person name="Drula E."/>
            <person name="Henrissat B."/>
            <person name="Morin E."/>
            <person name="Kohler A."/>
            <person name="Barry K."/>
            <person name="LaButti K."/>
            <person name="Morin E."/>
            <person name="Salamov A."/>
            <person name="Lipzen A."/>
            <person name="Mereny Z."/>
            <person name="Hegedus B."/>
            <person name="Baldrian P."/>
            <person name="Stursova M."/>
            <person name="Weitz H."/>
            <person name="Taylor A."/>
            <person name="Grigoriev I.V."/>
            <person name="Nagy L.G."/>
            <person name="Martin F."/>
            <person name="Kauserud H."/>
        </authorList>
    </citation>
    <scope>NUCLEOTIDE SEQUENCE</scope>
    <source>
        <strain evidence="6">CBHHK002</strain>
    </source>
</reference>
<keyword evidence="1" id="KW-0677">Repeat</keyword>
<dbReference type="PROSITE" id="PS50893">
    <property type="entry name" value="ABC_TRANSPORTER_2"/>
    <property type="match status" value="2"/>
</dbReference>
<dbReference type="EMBL" id="JARIHO010000008">
    <property type="protein sequence ID" value="KAJ7356701.1"/>
    <property type="molecule type" value="Genomic_DNA"/>
</dbReference>
<evidence type="ECO:0000313" key="7">
    <source>
        <dbReference type="Proteomes" id="UP001218218"/>
    </source>
</evidence>
<dbReference type="FunFam" id="3.40.50.300:FF:000104">
    <property type="entry name" value="ATP-binding cassette sub-family F member 3"/>
    <property type="match status" value="1"/>
</dbReference>
<dbReference type="AlphaFoldDB" id="A0AAD7EYA3"/>
<dbReference type="CDD" id="cd03221">
    <property type="entry name" value="ABCF_EF-3"/>
    <property type="match status" value="2"/>
</dbReference>
<feature type="domain" description="ABC transporter" evidence="5">
    <location>
        <begin position="185"/>
        <end position="441"/>
    </location>
</feature>
<keyword evidence="4" id="KW-0175">Coiled coil</keyword>
<dbReference type="Gene3D" id="3.40.50.300">
    <property type="entry name" value="P-loop containing nucleotide triphosphate hydrolases"/>
    <property type="match status" value="2"/>
</dbReference>
<dbReference type="Pfam" id="PF12848">
    <property type="entry name" value="ABC_tran_Xtn"/>
    <property type="match status" value="1"/>
</dbReference>
<organism evidence="6 7">
    <name type="scientific">Mycena albidolilacea</name>
    <dbReference type="NCBI Taxonomy" id="1033008"/>
    <lineage>
        <taxon>Eukaryota</taxon>
        <taxon>Fungi</taxon>
        <taxon>Dikarya</taxon>
        <taxon>Basidiomycota</taxon>
        <taxon>Agaricomycotina</taxon>
        <taxon>Agaricomycetes</taxon>
        <taxon>Agaricomycetidae</taxon>
        <taxon>Agaricales</taxon>
        <taxon>Marasmiineae</taxon>
        <taxon>Mycenaceae</taxon>
        <taxon>Mycena</taxon>
    </lineage>
</organism>
<protein>
    <submittedName>
        <fullName evidence="6">P-loop containing nucleoside triphosphate hydrolase protein</fullName>
    </submittedName>
</protein>
<dbReference type="InterPro" id="IPR032781">
    <property type="entry name" value="ABC_tran_Xtn"/>
</dbReference>
<accession>A0AAD7EYA3</accession>
<evidence type="ECO:0000256" key="2">
    <source>
        <dbReference type="ARBA" id="ARBA00022741"/>
    </source>
</evidence>
<name>A0AAD7EYA3_9AGAR</name>
<dbReference type="InterPro" id="IPR017871">
    <property type="entry name" value="ABC_transporter-like_CS"/>
</dbReference>
<dbReference type="PANTHER" id="PTHR19211:SF117">
    <property type="entry name" value="ATP-BINDING CASSETTE SUB-FAMILY F MEMBER 3"/>
    <property type="match status" value="1"/>
</dbReference>
<dbReference type="FunFam" id="3.40.50.300:FF:001135">
    <property type="entry name" value="ABC transporter F family member 3"/>
    <property type="match status" value="1"/>
</dbReference>
<comment type="caution">
    <text evidence="6">The sequence shown here is derived from an EMBL/GenBank/DDBJ whole genome shotgun (WGS) entry which is preliminary data.</text>
</comment>
<dbReference type="GO" id="GO:0005524">
    <property type="term" value="F:ATP binding"/>
    <property type="evidence" value="ECO:0007669"/>
    <property type="project" value="UniProtKB-KW"/>
</dbReference>
<keyword evidence="3" id="KW-0067">ATP-binding</keyword>
<evidence type="ECO:0000256" key="3">
    <source>
        <dbReference type="ARBA" id="ARBA00022840"/>
    </source>
</evidence>
<dbReference type="Proteomes" id="UP001218218">
    <property type="component" value="Unassembled WGS sequence"/>
</dbReference>
<evidence type="ECO:0000313" key="6">
    <source>
        <dbReference type="EMBL" id="KAJ7356701.1"/>
    </source>
</evidence>
<keyword evidence="2" id="KW-0547">Nucleotide-binding</keyword>
<gene>
    <name evidence="6" type="ORF">DFH08DRAFT_911909</name>
</gene>
<dbReference type="Pfam" id="PF00005">
    <property type="entry name" value="ABC_tran"/>
    <property type="match status" value="2"/>
</dbReference>
<dbReference type="PROSITE" id="PS00211">
    <property type="entry name" value="ABC_TRANSPORTER_1"/>
    <property type="match status" value="2"/>
</dbReference>
<dbReference type="SMART" id="SM00382">
    <property type="entry name" value="AAA"/>
    <property type="match status" value="2"/>
</dbReference>
<dbReference type="InterPro" id="IPR003439">
    <property type="entry name" value="ABC_transporter-like_ATP-bd"/>
</dbReference>
<evidence type="ECO:0000256" key="4">
    <source>
        <dbReference type="SAM" id="Coils"/>
    </source>
</evidence>
<evidence type="ECO:0000259" key="5">
    <source>
        <dbReference type="PROSITE" id="PS50893"/>
    </source>
</evidence>
<proteinExistence type="predicted"/>
<dbReference type="InterPro" id="IPR003593">
    <property type="entry name" value="AAA+_ATPase"/>
</dbReference>
<dbReference type="SUPFAM" id="SSF52540">
    <property type="entry name" value="P-loop containing nucleoside triphosphate hydrolases"/>
    <property type="match status" value="2"/>
</dbReference>
<feature type="coiled-coil region" evidence="4">
    <location>
        <begin position="268"/>
        <end position="318"/>
    </location>
</feature>
<keyword evidence="6" id="KW-0378">Hydrolase</keyword>
<evidence type="ECO:0000256" key="1">
    <source>
        <dbReference type="ARBA" id="ARBA00022737"/>
    </source>
</evidence>
<sequence length="723" mass="80796">MSSEDIAEEIRESFPGTEEVIVQYLAGYLVDDAGEEEDILQVAREILESVAGDRDDVLEKLMLRLGDLLEDQLNERLKNRAGPKLHKLDKVMDMSKAQISNTIALGEGVDLESINKGKASKVDVKKLEKQEAKLKAKIEKRSRRDLYEGSKLLDAHRKQQTYEEMFMKINPLEASAAAKNKSKDIHLPSIDVSFASNRILSGATLTLAHGRRYGLIGRNGVGKSTLLRHIAMREVPIPAHITILFVEQEIVGDDTTALDSVLKADVWRDHLLKEEASLNATLTTLEAEGDDKRFVDAREEASSRLADVHARLSEMDAESGPARAAALLAGLGFDEADQKRPTKSFSGGWRMRLALARALFVKPALLLLDEPSNHIDLNALAWLEDYLQTWPGTLLVVSHDRAFLDAVATDIVHQHSSRLDYYKGNFTQFYSTKSERDRNLRKEYDAQMDYRKHLQAFIDRWRYNANRAAQAQSKIKILEKLPDLQPPEVEETEQFKFPETEKISPPLLQMNEVIFGYTPEKIILKGVNIDVGLDSRIAIVGANGAGKSTLIKILTGELNPMSGHVNRNGRLRVGYFAQHHVDSLIPSMSPVQFLASKFPGKSEQEYRQHLGNFQISGMTGLQSIGTLSGGQKSRVAFAVLSLQQPHILLLDEPTNHLDIEGLDALMLALEKWNGGVIIISHDERFITNVAKELWVCGDGTVFKFRGDVQSYKNLIVSNIKAKP</sequence>
<dbReference type="InterPro" id="IPR027417">
    <property type="entry name" value="P-loop_NTPase"/>
</dbReference>
<dbReference type="PANTHER" id="PTHR19211">
    <property type="entry name" value="ATP-BINDING TRANSPORT PROTEIN-RELATED"/>
    <property type="match status" value="1"/>
</dbReference>
<feature type="domain" description="ABC transporter" evidence="5">
    <location>
        <begin position="508"/>
        <end position="723"/>
    </location>
</feature>
<dbReference type="InterPro" id="IPR050611">
    <property type="entry name" value="ABCF"/>
</dbReference>
<dbReference type="GO" id="GO:0016887">
    <property type="term" value="F:ATP hydrolysis activity"/>
    <property type="evidence" value="ECO:0007669"/>
    <property type="project" value="InterPro"/>
</dbReference>